<evidence type="ECO:0000313" key="3">
    <source>
        <dbReference type="Proteomes" id="UP000229385"/>
    </source>
</evidence>
<evidence type="ECO:0000313" key="2">
    <source>
        <dbReference type="EMBL" id="PJA45388.1"/>
    </source>
</evidence>
<dbReference type="Proteomes" id="UP000229385">
    <property type="component" value="Unassembled WGS sequence"/>
</dbReference>
<feature type="non-terminal residue" evidence="2">
    <location>
        <position position="71"/>
    </location>
</feature>
<dbReference type="InterPro" id="IPR036962">
    <property type="entry name" value="Glyco_hydro_3_N_sf"/>
</dbReference>
<protein>
    <recommendedName>
        <fullName evidence="4">Beta-glucosidase</fullName>
    </recommendedName>
</protein>
<evidence type="ECO:0008006" key="4">
    <source>
        <dbReference type="Google" id="ProtNLM"/>
    </source>
</evidence>
<sequence length="71" mass="8206">MFLLLITAFFFFVSMLMRSRSEPASEDAPYKDATRSVEERVDDLLSRMTTDEKIGQMALVEKNSIFLKSHI</sequence>
<dbReference type="AlphaFoldDB" id="A0A2M7XBW8"/>
<comment type="caution">
    <text evidence="2">The sequence shown here is derived from an EMBL/GenBank/DDBJ whole genome shotgun (WGS) entry which is preliminary data.</text>
</comment>
<dbReference type="EMBL" id="PFWU01000041">
    <property type="protein sequence ID" value="PJA45388.1"/>
    <property type="molecule type" value="Genomic_DNA"/>
</dbReference>
<proteinExistence type="predicted"/>
<dbReference type="Gene3D" id="3.20.20.300">
    <property type="entry name" value="Glycoside hydrolase, family 3, N-terminal domain"/>
    <property type="match status" value="1"/>
</dbReference>
<organism evidence="2 3">
    <name type="scientific">Candidatus Uhrbacteria bacterium CG_4_9_14_3_um_filter_50_9</name>
    <dbReference type="NCBI Taxonomy" id="1975035"/>
    <lineage>
        <taxon>Bacteria</taxon>
        <taxon>Candidatus Uhriibacteriota</taxon>
    </lineage>
</organism>
<evidence type="ECO:0000256" key="1">
    <source>
        <dbReference type="ARBA" id="ARBA00022801"/>
    </source>
</evidence>
<dbReference type="InterPro" id="IPR017853">
    <property type="entry name" value="GH"/>
</dbReference>
<dbReference type="GO" id="GO:0004553">
    <property type="term" value="F:hydrolase activity, hydrolyzing O-glycosyl compounds"/>
    <property type="evidence" value="ECO:0007669"/>
    <property type="project" value="InterPro"/>
</dbReference>
<dbReference type="SUPFAM" id="SSF51445">
    <property type="entry name" value="(Trans)glycosidases"/>
    <property type="match status" value="1"/>
</dbReference>
<keyword evidence="1" id="KW-0378">Hydrolase</keyword>
<accession>A0A2M7XBW8</accession>
<name>A0A2M7XBW8_9BACT</name>
<reference evidence="3" key="1">
    <citation type="submission" date="2017-09" db="EMBL/GenBank/DDBJ databases">
        <title>Depth-based differentiation of microbial function through sediment-hosted aquifers and enrichment of novel symbionts in the deep terrestrial subsurface.</title>
        <authorList>
            <person name="Probst A.J."/>
            <person name="Ladd B."/>
            <person name="Jarett J.K."/>
            <person name="Geller-Mcgrath D.E."/>
            <person name="Sieber C.M.K."/>
            <person name="Emerson J.B."/>
            <person name="Anantharaman K."/>
            <person name="Thomas B.C."/>
            <person name="Malmstrom R."/>
            <person name="Stieglmeier M."/>
            <person name="Klingl A."/>
            <person name="Woyke T."/>
            <person name="Ryan C.M."/>
            <person name="Banfield J.F."/>
        </authorList>
    </citation>
    <scope>NUCLEOTIDE SEQUENCE [LARGE SCALE GENOMIC DNA]</scope>
</reference>
<gene>
    <name evidence="2" type="ORF">CO174_03400</name>
</gene>
<dbReference type="GO" id="GO:0005975">
    <property type="term" value="P:carbohydrate metabolic process"/>
    <property type="evidence" value="ECO:0007669"/>
    <property type="project" value="InterPro"/>
</dbReference>